<dbReference type="Pfam" id="PF13412">
    <property type="entry name" value="HTH_24"/>
    <property type="match status" value="1"/>
</dbReference>
<evidence type="ECO:0000313" key="3">
    <source>
        <dbReference type="Proteomes" id="UP000254701"/>
    </source>
</evidence>
<evidence type="ECO:0000313" key="2">
    <source>
        <dbReference type="EMBL" id="SUU91544.1"/>
    </source>
</evidence>
<dbReference type="InterPro" id="IPR036388">
    <property type="entry name" value="WH-like_DNA-bd_sf"/>
</dbReference>
<organism evidence="2 3">
    <name type="scientific">Aminobacter aminovorans</name>
    <name type="common">Chelatobacter heintzii</name>
    <dbReference type="NCBI Taxonomy" id="83263"/>
    <lineage>
        <taxon>Bacteria</taxon>
        <taxon>Pseudomonadati</taxon>
        <taxon>Pseudomonadota</taxon>
        <taxon>Alphaproteobacteria</taxon>
        <taxon>Hyphomicrobiales</taxon>
        <taxon>Phyllobacteriaceae</taxon>
        <taxon>Aminobacter</taxon>
    </lineage>
</organism>
<reference evidence="2 3" key="1">
    <citation type="submission" date="2018-06" db="EMBL/GenBank/DDBJ databases">
        <authorList>
            <consortium name="Pathogen Informatics"/>
            <person name="Doyle S."/>
        </authorList>
    </citation>
    <scope>NUCLEOTIDE SEQUENCE [LARGE SCALE GENOMIC DNA]</scope>
    <source>
        <strain evidence="2 3">NCTC10684</strain>
    </source>
</reference>
<dbReference type="Gene3D" id="3.30.420.40">
    <property type="match status" value="2"/>
</dbReference>
<dbReference type="Gene3D" id="1.10.10.10">
    <property type="entry name" value="Winged helix-like DNA-binding domain superfamily/Winged helix DNA-binding domain"/>
    <property type="match status" value="1"/>
</dbReference>
<dbReference type="SUPFAM" id="SSF53067">
    <property type="entry name" value="Actin-like ATPase domain"/>
    <property type="match status" value="2"/>
</dbReference>
<dbReference type="EMBL" id="UFSM01000001">
    <property type="protein sequence ID" value="SUU91544.1"/>
    <property type="molecule type" value="Genomic_DNA"/>
</dbReference>
<dbReference type="AlphaFoldDB" id="A0A380WTT2"/>
<accession>A0A380WTT2</accession>
<comment type="similarity">
    <text evidence="1">Belongs to the ROK (NagC/XylR) family.</text>
</comment>
<evidence type="ECO:0000256" key="1">
    <source>
        <dbReference type="ARBA" id="ARBA00006479"/>
    </source>
</evidence>
<dbReference type="PROSITE" id="PS01125">
    <property type="entry name" value="ROK"/>
    <property type="match status" value="1"/>
</dbReference>
<protein>
    <submittedName>
        <fullName evidence="2">Making large colonies protein</fullName>
    </submittedName>
</protein>
<dbReference type="PANTHER" id="PTHR18964:SF149">
    <property type="entry name" value="BIFUNCTIONAL UDP-N-ACETYLGLUCOSAMINE 2-EPIMERASE_N-ACETYLMANNOSAMINE KINASE"/>
    <property type="match status" value="1"/>
</dbReference>
<dbReference type="Pfam" id="PF00480">
    <property type="entry name" value="ROK"/>
    <property type="match status" value="1"/>
</dbReference>
<dbReference type="InterPro" id="IPR036390">
    <property type="entry name" value="WH_DNA-bd_sf"/>
</dbReference>
<dbReference type="InterPro" id="IPR043129">
    <property type="entry name" value="ATPase_NBD"/>
</dbReference>
<gene>
    <name evidence="2" type="primary">mlc_4</name>
    <name evidence="2" type="ORF">NCTC10684_04813</name>
</gene>
<sequence>MANGNSATLTRRYNRTVVLDALRRHGSLSRIELARLSGLTPQGIRNIIEDLIDTGLVRETGRRRGLRGQPQIDIEINPGAGYCLGLHVASGLCHAIATDLAGNVLARPEARAFGGDHGQQLDALGAIARTVDAAAGGLPRLGTGVVVSRPLASRWSAAGGLADAQADFAKPFEALFASAPLVFENDANAAAMAEYTHGRAKGRGDFLYLFLGEGVGGAIVQGGVPMHGGRGNAGEFGHILIDPRGAPCHCGNRGCLHGYLALDGLRPLLPAGAMLAQDNLPQAWLDGAASALSRALVSLENIFDPQAIVLGGTAPAWLLHRLVETMGDPGPSVRSDVAEPGIEVSGLGQSCALIGAAALPLLALTSPDPATLMKEPSAETAAE</sequence>
<dbReference type="PANTHER" id="PTHR18964">
    <property type="entry name" value="ROK (REPRESSOR, ORF, KINASE) FAMILY"/>
    <property type="match status" value="1"/>
</dbReference>
<proteinExistence type="inferred from homology"/>
<name>A0A380WTT2_AMIAI</name>
<dbReference type="Proteomes" id="UP000254701">
    <property type="component" value="Unassembled WGS sequence"/>
</dbReference>
<dbReference type="InterPro" id="IPR049874">
    <property type="entry name" value="ROK_cs"/>
</dbReference>
<dbReference type="InterPro" id="IPR000600">
    <property type="entry name" value="ROK"/>
</dbReference>
<dbReference type="OrthoDB" id="49685at2"/>
<dbReference type="RefSeq" id="WP_115733395.1">
    <property type="nucleotide sequence ID" value="NZ_BAAAVY010000004.1"/>
</dbReference>
<dbReference type="SUPFAM" id="SSF46785">
    <property type="entry name" value="Winged helix' DNA-binding domain"/>
    <property type="match status" value="1"/>
</dbReference>